<dbReference type="InterPro" id="IPR026849">
    <property type="entry name" value="ATG2"/>
</dbReference>
<evidence type="ECO:0000256" key="10">
    <source>
        <dbReference type="ARBA" id="ARBA00024479"/>
    </source>
</evidence>
<keyword evidence="14" id="KW-1185">Reference proteome</keyword>
<dbReference type="PANTHER" id="PTHR13190">
    <property type="entry name" value="AUTOPHAGY-RELATED 2, ISOFORM A"/>
    <property type="match status" value="1"/>
</dbReference>
<evidence type="ECO:0000256" key="3">
    <source>
        <dbReference type="ARBA" id="ARBA00009714"/>
    </source>
</evidence>
<evidence type="ECO:0000256" key="5">
    <source>
        <dbReference type="ARBA" id="ARBA00022448"/>
    </source>
</evidence>
<keyword evidence="5" id="KW-0813">Transport</keyword>
<dbReference type="GO" id="GO:0061723">
    <property type="term" value="P:glycophagy"/>
    <property type="evidence" value="ECO:0007669"/>
    <property type="project" value="TreeGrafter"/>
</dbReference>
<evidence type="ECO:0000256" key="8">
    <source>
        <dbReference type="ARBA" id="ARBA00023055"/>
    </source>
</evidence>
<evidence type="ECO:0000256" key="6">
    <source>
        <dbReference type="ARBA" id="ARBA00022824"/>
    </source>
</evidence>
<keyword evidence="8" id="KW-0445">Lipid transport</keyword>
<dbReference type="GO" id="GO:0061908">
    <property type="term" value="C:phagophore"/>
    <property type="evidence" value="ECO:0007669"/>
    <property type="project" value="TreeGrafter"/>
</dbReference>
<dbReference type="PANTHER" id="PTHR13190:SF1">
    <property type="entry name" value="AUTOPHAGY-RELATED 2, ISOFORM A"/>
    <property type="match status" value="1"/>
</dbReference>
<sequence length="1681" mass="184098">MFPWNIRRSAEAVFSRWALKKVCKFVLKKKLGHLILGDIDLEQLDVQLTEGTIQLNDLALNVDYLNEKVGASTPVIIKEGSIGSLLVKMPWKGEGCVVEVDELELVLAPCMKTDSPAEDETCSSSQDDNHGLHYDLRKHEYDSVDDAAKSTSGDVHEGVKTIAKMVKWLLSSFHVKIKRLIVAFDPYLENDEKNTGSHTTLVLRILQTECQTCISENANSNGSASAESFLGISQLTNIIKFQEVVVELLQIDDNDDKASFGEFFSGHCPTNTTTPVVTGKRGGFSGNLRLNIPWKNGSLDIRKVDADVSIDPVELRLQPSTIKWLFLSWETVKNLDKYCSSHMHYRSMDSINFNSASNCLSSAPLSTANVTDKMIHICGSSSLDISSLTLEESVTEGMLPGAHLISDWVSANQNQKDGIEEVDFGARLILCFPFESGKDSRDYSSYDQFIVLDFSSPLASNKGVIEDRSPTSDATLQKKQSSMVTSSLHLNVGDLYIYLVLSASKSVIRNNSCDMLNQKFSAQNILSITNKTGCLSVISMLWQDGHVTGPLIAKRAKFLATLGSCDVSLDSNAYEFASASAVKDLEDLNSRIQQEMIVSSVFFLHVCLSPVTITLGSSQYNGLHNLLNQVINGLSCDASDASDAAKSREGPSVSQTSLLVECDSVEILITLDAKENIGGPMQSELPGSWYCLRLKIRKFELLSVSNTGGVRGANLFWLAHGEGELWGSITGVPGQEFLLISCSNSTMKRGDGGGSNALSSRLAGSDIVYLWEPEGLHGFTSITVRCGTIVATGGRLDWLDKISSFFSLPSPEAEQEGDNSMQKGDLNASCGSSFVLNLVDIGLSYEPYLKHLVAGSEVLNSKCCSLSAKEKECMGEQYVACLLAASSFNLSTSTVANSVDNDSKIRVQDLGLLLRTMSESENLGGTYSVEHLHKVGYIKVAREALIEVILRTNCKSGLWEVECSKSHICLETCNDTTAALIRLSAQLQQLFAPDVEESIVHLQARWNDIQKAQDRNDFNDDTRVFSGDSEPSTSQVNIASVDTKNEPGLVGLMDEICEDEFSFGDNHAYQFDPSESHIRVSLDESVLGDACSFRVETPEILSHDLSFNGLMPVVELESGQTSISEEGYFTEFRDGNCISELRRLSELSIGRQSLPEIPKCKSTNVGNGDIGKGNSGWYGDLRIVENHISEASEQSGVKQFVKGELLSLNNKTHDDVGKVAGRVLFKNIDVKWRMYAGSDWHDSRDVGEHSSTCHGRDKTVYLELSFSGMEFQYDIFPVGGICVSKLSLSVQDFQLYDKSSNAPWKLVLGYYNSKDHPRESSSKAFKLDLEAVRPDPLVPLEEYRLRIAFLPILLHLHQSQLDFLIDFFGAKSSSVDQSLDCHQDADGSKLSRGHKIANEALLPFFQKFDIWPVLVRVDYSPCRVDLAALRGGKYVELVNLVPWKGVELQLKHVHSVGVYGWGGVFETIIGEWLEDVSQNQVHKILQGLPTIRSVVAVGSGAAKMVSLPVESYRKDRRLLKGMQRGTVAFLRSISLEAVGLGVHLAAGAHDILLQAECILTSIPPSGPWAGQSKMKTNVRSNQPKDAQQGLQRAYESLSDGLGKSASALVGTPLKKYQRGAGAVSALTSAVRAVPAAAIAPASACATAVHYTLLGFRNSLDPERKKESMEKYLGPTQSQEHD</sequence>
<dbReference type="Proteomes" id="UP001459277">
    <property type="component" value="Unassembled WGS sequence"/>
</dbReference>
<evidence type="ECO:0000256" key="2">
    <source>
        <dbReference type="ARBA" id="ARBA00004623"/>
    </source>
</evidence>
<dbReference type="EMBL" id="JAZDWU010000010">
    <property type="protein sequence ID" value="KAK9988363.1"/>
    <property type="molecule type" value="Genomic_DNA"/>
</dbReference>
<keyword evidence="6" id="KW-0256">Endoplasmic reticulum</keyword>
<evidence type="ECO:0000256" key="12">
    <source>
        <dbReference type="SAM" id="MobiDB-lite"/>
    </source>
</evidence>
<dbReference type="GO" id="GO:0043495">
    <property type="term" value="F:protein-membrane adaptor activity"/>
    <property type="evidence" value="ECO:0007669"/>
    <property type="project" value="TreeGrafter"/>
</dbReference>
<feature type="region of interest" description="Disordered" evidence="12">
    <location>
        <begin position="1569"/>
        <end position="1590"/>
    </location>
</feature>
<protein>
    <recommendedName>
        <fullName evidence="4">Autophagy-related protein 2</fullName>
    </recommendedName>
</protein>
<comment type="similarity">
    <text evidence="3">Belongs to the ATG2 family.</text>
</comment>
<evidence type="ECO:0000256" key="11">
    <source>
        <dbReference type="ARBA" id="ARBA00024615"/>
    </source>
</evidence>
<evidence type="ECO:0000256" key="4">
    <source>
        <dbReference type="ARBA" id="ARBA00018070"/>
    </source>
</evidence>
<comment type="subcellular location">
    <subcellularLocation>
        <location evidence="1">Endoplasmic reticulum membrane</location>
        <topology evidence="1">Peripheral membrane protein</topology>
    </subcellularLocation>
    <subcellularLocation>
        <location evidence="2">Preautophagosomal structure membrane</location>
        <topology evidence="2">Peripheral membrane protein</topology>
    </subcellularLocation>
</comment>
<dbReference type="GO" id="GO:0005789">
    <property type="term" value="C:endoplasmic reticulum membrane"/>
    <property type="evidence" value="ECO:0007669"/>
    <property type="project" value="UniProtKB-SubCell"/>
</dbReference>
<keyword evidence="9" id="KW-0472">Membrane</keyword>
<evidence type="ECO:0000313" key="13">
    <source>
        <dbReference type="EMBL" id="KAK9988363.1"/>
    </source>
</evidence>
<feature type="compositionally biased region" description="Polar residues" evidence="12">
    <location>
        <begin position="1573"/>
        <end position="1590"/>
    </location>
</feature>
<dbReference type="GO" id="GO:0032266">
    <property type="term" value="F:phosphatidylinositol-3-phosphate binding"/>
    <property type="evidence" value="ECO:0007669"/>
    <property type="project" value="TreeGrafter"/>
</dbReference>
<dbReference type="GO" id="GO:0000045">
    <property type="term" value="P:autophagosome assembly"/>
    <property type="evidence" value="ECO:0007669"/>
    <property type="project" value="TreeGrafter"/>
</dbReference>
<dbReference type="Pfam" id="PF13329">
    <property type="entry name" value="ATG2_CAD"/>
    <property type="match status" value="3"/>
</dbReference>
<evidence type="ECO:0000256" key="7">
    <source>
        <dbReference type="ARBA" id="ARBA00023006"/>
    </source>
</evidence>
<gene>
    <name evidence="13" type="ORF">SO802_028602</name>
</gene>
<reference evidence="13 14" key="1">
    <citation type="submission" date="2024-01" db="EMBL/GenBank/DDBJ databases">
        <title>A telomere-to-telomere, gap-free genome of sweet tea (Lithocarpus litseifolius).</title>
        <authorList>
            <person name="Zhou J."/>
        </authorList>
    </citation>
    <scope>NUCLEOTIDE SEQUENCE [LARGE SCALE GENOMIC DNA]</scope>
    <source>
        <strain evidence="13">Zhou-2022a</strain>
        <tissue evidence="13">Leaf</tissue>
    </source>
</reference>
<comment type="catalytic activity">
    <reaction evidence="11">
        <text>a 1,2-diacyl-sn-glycero-3-phosphoethanolamine(in) = a 1,2-diacyl-sn-glycero-3-phosphoethanolamine(out)</text>
        <dbReference type="Rhea" id="RHEA:38895"/>
        <dbReference type="ChEBI" id="CHEBI:64612"/>
    </reaction>
</comment>
<accession>A0AAW2BS88</accession>
<dbReference type="GO" id="GO:0061709">
    <property type="term" value="P:reticulophagy"/>
    <property type="evidence" value="ECO:0007669"/>
    <property type="project" value="TreeGrafter"/>
</dbReference>
<comment type="catalytic activity">
    <reaction evidence="10">
        <text>a 1,2-diacyl-sn-glycero-3-phospho-L-serine(in) = a 1,2-diacyl-sn-glycero-3-phospho-L-serine(out)</text>
        <dbReference type="Rhea" id="RHEA:38663"/>
        <dbReference type="ChEBI" id="CHEBI:57262"/>
    </reaction>
</comment>
<organism evidence="13 14">
    <name type="scientific">Lithocarpus litseifolius</name>
    <dbReference type="NCBI Taxonomy" id="425828"/>
    <lineage>
        <taxon>Eukaryota</taxon>
        <taxon>Viridiplantae</taxon>
        <taxon>Streptophyta</taxon>
        <taxon>Embryophyta</taxon>
        <taxon>Tracheophyta</taxon>
        <taxon>Spermatophyta</taxon>
        <taxon>Magnoliopsida</taxon>
        <taxon>eudicotyledons</taxon>
        <taxon>Gunneridae</taxon>
        <taxon>Pentapetalae</taxon>
        <taxon>rosids</taxon>
        <taxon>fabids</taxon>
        <taxon>Fagales</taxon>
        <taxon>Fagaceae</taxon>
        <taxon>Lithocarpus</taxon>
    </lineage>
</organism>
<evidence type="ECO:0000256" key="9">
    <source>
        <dbReference type="ARBA" id="ARBA00023136"/>
    </source>
</evidence>
<evidence type="ECO:0000256" key="1">
    <source>
        <dbReference type="ARBA" id="ARBA00004406"/>
    </source>
</evidence>
<comment type="caution">
    <text evidence="13">The sequence shown here is derived from an EMBL/GenBank/DDBJ whole genome shotgun (WGS) entry which is preliminary data.</text>
</comment>
<dbReference type="GO" id="GO:0034727">
    <property type="term" value="P:piecemeal microautophagy of the nucleus"/>
    <property type="evidence" value="ECO:0007669"/>
    <property type="project" value="TreeGrafter"/>
</dbReference>
<keyword evidence="7" id="KW-0072">Autophagy</keyword>
<proteinExistence type="inferred from homology"/>
<name>A0AAW2BS88_9ROSI</name>
<evidence type="ECO:0000313" key="14">
    <source>
        <dbReference type="Proteomes" id="UP001459277"/>
    </source>
</evidence>
<dbReference type="GO" id="GO:0000422">
    <property type="term" value="P:autophagy of mitochondrion"/>
    <property type="evidence" value="ECO:0007669"/>
    <property type="project" value="TreeGrafter"/>
</dbReference>
<dbReference type="GO" id="GO:0034045">
    <property type="term" value="C:phagophore assembly site membrane"/>
    <property type="evidence" value="ECO:0007669"/>
    <property type="project" value="UniProtKB-SubCell"/>
</dbReference>
<dbReference type="GO" id="GO:0006869">
    <property type="term" value="P:lipid transport"/>
    <property type="evidence" value="ECO:0007669"/>
    <property type="project" value="UniProtKB-KW"/>
</dbReference>